<keyword evidence="1 7" id="KW-1003">Cell membrane</keyword>
<evidence type="ECO:0000256" key="1">
    <source>
        <dbReference type="ARBA" id="ARBA00022475"/>
    </source>
</evidence>
<keyword evidence="5 7" id="KW-0456">Lyase</keyword>
<protein>
    <recommendedName>
        <fullName evidence="7">Endolytic murein transglycosylase</fullName>
        <ecNumber evidence="7">4.2.2.29</ecNumber>
    </recommendedName>
    <alternativeName>
        <fullName evidence="7">Peptidoglycan lytic transglycosylase</fullName>
    </alternativeName>
    <alternativeName>
        <fullName evidence="7">Peptidoglycan polymerization terminase</fullName>
    </alternativeName>
</protein>
<proteinExistence type="inferred from homology"/>
<accession>A0ABR5AV10</accession>
<keyword evidence="9" id="KW-1185">Reference proteome</keyword>
<dbReference type="HAMAP" id="MF_02065">
    <property type="entry name" value="MltG"/>
    <property type="match status" value="1"/>
</dbReference>
<dbReference type="Pfam" id="PF02618">
    <property type="entry name" value="YceG"/>
    <property type="match status" value="1"/>
</dbReference>
<evidence type="ECO:0000256" key="3">
    <source>
        <dbReference type="ARBA" id="ARBA00022989"/>
    </source>
</evidence>
<keyword evidence="3 7" id="KW-1133">Transmembrane helix</keyword>
<evidence type="ECO:0000313" key="9">
    <source>
        <dbReference type="Proteomes" id="UP000031982"/>
    </source>
</evidence>
<dbReference type="Proteomes" id="UP000031982">
    <property type="component" value="Unassembled WGS sequence"/>
</dbReference>
<dbReference type="InterPro" id="IPR003770">
    <property type="entry name" value="MLTG-like"/>
</dbReference>
<evidence type="ECO:0000256" key="2">
    <source>
        <dbReference type="ARBA" id="ARBA00022692"/>
    </source>
</evidence>
<dbReference type="PANTHER" id="PTHR30518">
    <property type="entry name" value="ENDOLYTIC MUREIN TRANSGLYCOSYLASE"/>
    <property type="match status" value="1"/>
</dbReference>
<evidence type="ECO:0000256" key="7">
    <source>
        <dbReference type="HAMAP-Rule" id="MF_02065"/>
    </source>
</evidence>
<evidence type="ECO:0000256" key="6">
    <source>
        <dbReference type="ARBA" id="ARBA00023316"/>
    </source>
</evidence>
<dbReference type="CDD" id="cd08010">
    <property type="entry name" value="MltG_like"/>
    <property type="match status" value="1"/>
</dbReference>
<feature type="site" description="Important for catalytic activity" evidence="7">
    <location>
        <position position="251"/>
    </location>
</feature>
<comment type="subcellular location">
    <subcellularLocation>
        <location evidence="7">Cell membrane</location>
        <topology evidence="7">Single-pass membrane protein</topology>
    </subcellularLocation>
</comment>
<dbReference type="EC" id="4.2.2.29" evidence="7"/>
<keyword evidence="6 7" id="KW-0961">Cell wall biogenesis/degradation</keyword>
<dbReference type="Gene3D" id="3.30.160.60">
    <property type="entry name" value="Classic Zinc Finger"/>
    <property type="match status" value="1"/>
</dbReference>
<comment type="catalytic activity">
    <reaction evidence="7">
        <text>a peptidoglycan chain = a peptidoglycan chain with N-acetyl-1,6-anhydromuramyl-[peptide] at the reducing end + a peptidoglycan chain with N-acetylglucosamine at the non-reducing end.</text>
        <dbReference type="EC" id="4.2.2.29"/>
    </reaction>
</comment>
<comment type="similarity">
    <text evidence="7">Belongs to the transglycosylase MltG family.</text>
</comment>
<name>A0ABR5AV10_BACBA</name>
<comment type="caution">
    <text evidence="8">The sequence shown here is derived from an EMBL/GenBank/DDBJ whole genome shotgun (WGS) entry which is preliminary data.</text>
</comment>
<evidence type="ECO:0000256" key="5">
    <source>
        <dbReference type="ARBA" id="ARBA00023239"/>
    </source>
</evidence>
<feature type="transmembrane region" description="Helical" evidence="7">
    <location>
        <begin position="20"/>
        <end position="42"/>
    </location>
</feature>
<dbReference type="Gene3D" id="3.30.1490.480">
    <property type="entry name" value="Endolytic murein transglycosylase"/>
    <property type="match status" value="1"/>
</dbReference>
<evidence type="ECO:0000313" key="8">
    <source>
        <dbReference type="EMBL" id="KIL78033.1"/>
    </source>
</evidence>
<keyword evidence="4 7" id="KW-0472">Membrane</keyword>
<dbReference type="NCBIfam" id="TIGR00247">
    <property type="entry name" value="endolytic transglycosylase MltG"/>
    <property type="match status" value="1"/>
</dbReference>
<evidence type="ECO:0000256" key="4">
    <source>
        <dbReference type="ARBA" id="ARBA00023136"/>
    </source>
</evidence>
<dbReference type="RefSeq" id="WP_041097398.1">
    <property type="nucleotide sequence ID" value="NZ_JARTHD010000017.1"/>
</dbReference>
<reference evidence="8 9" key="1">
    <citation type="submission" date="2015-01" db="EMBL/GenBank/DDBJ databases">
        <title>Genome Assembly of Bacillus badius MTCC 1458.</title>
        <authorList>
            <person name="Verma A."/>
            <person name="Khatri I."/>
            <person name="Mual P."/>
            <person name="Subramanian S."/>
            <person name="Krishnamurthi S."/>
        </authorList>
    </citation>
    <scope>NUCLEOTIDE SEQUENCE [LARGE SCALE GENOMIC DNA]</scope>
    <source>
        <strain evidence="8 9">MTCC 1458</strain>
    </source>
</reference>
<keyword evidence="2 7" id="KW-0812">Transmembrane</keyword>
<organism evidence="8 9">
    <name type="scientific">Bacillus badius</name>
    <dbReference type="NCBI Taxonomy" id="1455"/>
    <lineage>
        <taxon>Bacteria</taxon>
        <taxon>Bacillati</taxon>
        <taxon>Bacillota</taxon>
        <taxon>Bacilli</taxon>
        <taxon>Bacillales</taxon>
        <taxon>Bacillaceae</taxon>
        <taxon>Pseudobacillus</taxon>
    </lineage>
</organism>
<dbReference type="EMBL" id="JXLP01000011">
    <property type="protein sequence ID" value="KIL78033.1"/>
    <property type="molecule type" value="Genomic_DNA"/>
</dbReference>
<dbReference type="PANTHER" id="PTHR30518:SF2">
    <property type="entry name" value="ENDOLYTIC MUREIN TRANSGLYCOSYLASE"/>
    <property type="match status" value="1"/>
</dbReference>
<comment type="function">
    <text evidence="7">Functions as a peptidoglycan terminase that cleaves nascent peptidoglycan strands endolytically to terminate their elongation.</text>
</comment>
<sequence>MSKQSYIQPPGKKRRLKKAIFFAVLSLLLILGGLTAGGYFFIQSALEPVDKTDHHPIQINVPIGSSLSVIAEKLESEGIVKNAEIFKYYVKYKGEGDFQAGEYSFTPSMTMDELIKSLKTGKVIGQGKVKITIPEGFQLTQIAAAIGKETGRSANDVLKVMNDRAFIKEMMSKYPELLTEEVFAEKIRYPLEGYLYPATYHYADKKKPVKAIVEDMLKKTDSVLVQYRTSIAAKQMSTHKLLTLSSLIEEEATEKADRHKISSVFYNRLAAGMPLQTDPTVLYALGKHKKRVLYEDLEVNSPYNTYKVKGLTPGPIGNSGVSSMEAALNPADTDFLYFLASPAGDVYYAKTLEEHNKLKEKYITGHYEKQNQ</sequence>
<gene>
    <name evidence="7" type="primary">mltG</name>
    <name evidence="8" type="ORF">SD77_1012</name>
</gene>